<organism evidence="2 3">
    <name type="scientific">Brassica oleracea var. oleracea</name>
    <dbReference type="NCBI Taxonomy" id="109376"/>
    <lineage>
        <taxon>Eukaryota</taxon>
        <taxon>Viridiplantae</taxon>
        <taxon>Streptophyta</taxon>
        <taxon>Embryophyta</taxon>
        <taxon>Tracheophyta</taxon>
        <taxon>Spermatophyta</taxon>
        <taxon>Magnoliopsida</taxon>
        <taxon>eudicotyledons</taxon>
        <taxon>Gunneridae</taxon>
        <taxon>Pentapetalae</taxon>
        <taxon>rosids</taxon>
        <taxon>malvids</taxon>
        <taxon>Brassicales</taxon>
        <taxon>Brassicaceae</taxon>
        <taxon>Brassiceae</taxon>
        <taxon>Brassica</taxon>
    </lineage>
</organism>
<dbReference type="EnsemblPlants" id="Bo9g098660.1">
    <property type="protein sequence ID" value="Bo9g098660.1"/>
    <property type="gene ID" value="Bo9g098660"/>
</dbReference>
<feature type="transmembrane region" description="Helical" evidence="1">
    <location>
        <begin position="6"/>
        <end position="23"/>
    </location>
</feature>
<protein>
    <submittedName>
        <fullName evidence="2">Uncharacterized protein</fullName>
    </submittedName>
</protein>
<dbReference type="InterPro" id="IPR021775">
    <property type="entry name" value="DUF3339"/>
</dbReference>
<dbReference type="Pfam" id="PF11820">
    <property type="entry name" value="DUF3339"/>
    <property type="match status" value="1"/>
</dbReference>
<keyword evidence="1" id="KW-1133">Transmembrane helix</keyword>
<sequence>MAEWIPAIVATVLFVVLTPGLLFQVPGNNNFVDFGKMETSGYSILLHSFIYFGLVAVFTVVIHFPGT</sequence>
<dbReference type="STRING" id="109376.A0A0D3E9W9"/>
<dbReference type="HOGENOM" id="CLU_167986_1_0_1"/>
<dbReference type="OMA" id="MADWIPV"/>
<evidence type="ECO:0000256" key="1">
    <source>
        <dbReference type="SAM" id="Phobius"/>
    </source>
</evidence>
<evidence type="ECO:0000313" key="2">
    <source>
        <dbReference type="EnsemblPlants" id="Bo9g098660.1"/>
    </source>
</evidence>
<keyword evidence="1" id="KW-0812">Transmembrane</keyword>
<evidence type="ECO:0000313" key="3">
    <source>
        <dbReference type="Proteomes" id="UP000032141"/>
    </source>
</evidence>
<dbReference type="AlphaFoldDB" id="A0A0D3E9W9"/>
<dbReference type="Proteomes" id="UP000032141">
    <property type="component" value="Chromosome C9"/>
</dbReference>
<dbReference type="PANTHER" id="PTHR33128">
    <property type="entry name" value="OS05G0103400 PROTEIN"/>
    <property type="match status" value="1"/>
</dbReference>
<proteinExistence type="predicted"/>
<reference evidence="2" key="2">
    <citation type="submission" date="2015-03" db="UniProtKB">
        <authorList>
            <consortium name="EnsemblPlants"/>
        </authorList>
    </citation>
    <scope>IDENTIFICATION</scope>
</reference>
<name>A0A0D3E9W9_BRAOL</name>
<accession>A0A0D3E9W9</accession>
<keyword evidence="1" id="KW-0472">Membrane</keyword>
<dbReference type="PANTHER" id="PTHR33128:SF35">
    <property type="entry name" value="GENOME ASSEMBLY, CHROMOSOME: A10"/>
    <property type="match status" value="1"/>
</dbReference>
<feature type="transmembrane region" description="Helical" evidence="1">
    <location>
        <begin position="44"/>
        <end position="64"/>
    </location>
</feature>
<reference evidence="2 3" key="1">
    <citation type="journal article" date="2014" name="Genome Biol.">
        <title>Transcriptome and methylome profiling reveals relics of genome dominance in the mesopolyploid Brassica oleracea.</title>
        <authorList>
            <person name="Parkin I.A."/>
            <person name="Koh C."/>
            <person name="Tang H."/>
            <person name="Robinson S.J."/>
            <person name="Kagale S."/>
            <person name="Clarke W.E."/>
            <person name="Town C.D."/>
            <person name="Nixon J."/>
            <person name="Krishnakumar V."/>
            <person name="Bidwell S.L."/>
            <person name="Denoeud F."/>
            <person name="Belcram H."/>
            <person name="Links M.G."/>
            <person name="Just J."/>
            <person name="Clarke C."/>
            <person name="Bender T."/>
            <person name="Huebert T."/>
            <person name="Mason A.S."/>
            <person name="Pires J.C."/>
            <person name="Barker G."/>
            <person name="Moore J."/>
            <person name="Walley P.G."/>
            <person name="Manoli S."/>
            <person name="Batley J."/>
            <person name="Edwards D."/>
            <person name="Nelson M.N."/>
            <person name="Wang X."/>
            <person name="Paterson A.H."/>
            <person name="King G."/>
            <person name="Bancroft I."/>
            <person name="Chalhoub B."/>
            <person name="Sharpe A.G."/>
        </authorList>
    </citation>
    <scope>NUCLEOTIDE SEQUENCE</scope>
    <source>
        <strain evidence="2 3">cv. TO1000</strain>
    </source>
</reference>
<keyword evidence="3" id="KW-1185">Reference proteome</keyword>
<dbReference type="Gramene" id="Bo9g098660.1">
    <property type="protein sequence ID" value="Bo9g098660.1"/>
    <property type="gene ID" value="Bo9g098660"/>
</dbReference>